<feature type="non-terminal residue" evidence="2">
    <location>
        <position position="177"/>
    </location>
</feature>
<accession>A0AAD5TUC0</accession>
<name>A0AAD5TUC0_9FUNG</name>
<sequence>MRGEKRKFKALQEKNKLKKSEENFFQLNYENPEERLLLLKIADVGHGGNSGQYSPLEDLAYEYAFLIKSLSAPTKPFYVNQLVQQQNFGSNNSPIGSPLLGNSLNLKSLRTTEQQTNKNYYKGGFDEEEDLEGNTVDELKNEVELNENRFSKKKRTKEEIGDKKYLGKKGARSENKM</sequence>
<reference evidence="2" key="1">
    <citation type="submission" date="2020-05" db="EMBL/GenBank/DDBJ databases">
        <title>Phylogenomic resolution of chytrid fungi.</title>
        <authorList>
            <person name="Stajich J.E."/>
            <person name="Amses K."/>
            <person name="Simmons R."/>
            <person name="Seto K."/>
            <person name="Myers J."/>
            <person name="Bonds A."/>
            <person name="Quandt C.A."/>
            <person name="Barry K."/>
            <person name="Liu P."/>
            <person name="Grigoriev I."/>
            <person name="Longcore J.E."/>
            <person name="James T.Y."/>
        </authorList>
    </citation>
    <scope>NUCLEOTIDE SEQUENCE</scope>
    <source>
        <strain evidence="2">JEL0476</strain>
    </source>
</reference>
<organism evidence="2 3">
    <name type="scientific">Clydaea vesicula</name>
    <dbReference type="NCBI Taxonomy" id="447962"/>
    <lineage>
        <taxon>Eukaryota</taxon>
        <taxon>Fungi</taxon>
        <taxon>Fungi incertae sedis</taxon>
        <taxon>Chytridiomycota</taxon>
        <taxon>Chytridiomycota incertae sedis</taxon>
        <taxon>Chytridiomycetes</taxon>
        <taxon>Lobulomycetales</taxon>
        <taxon>Lobulomycetaceae</taxon>
        <taxon>Clydaea</taxon>
    </lineage>
</organism>
<keyword evidence="3" id="KW-1185">Reference proteome</keyword>
<comment type="caution">
    <text evidence="2">The sequence shown here is derived from an EMBL/GenBank/DDBJ whole genome shotgun (WGS) entry which is preliminary data.</text>
</comment>
<dbReference type="EMBL" id="JADGJW010002243">
    <property type="protein sequence ID" value="KAJ3198873.1"/>
    <property type="molecule type" value="Genomic_DNA"/>
</dbReference>
<dbReference type="Proteomes" id="UP001211065">
    <property type="component" value="Unassembled WGS sequence"/>
</dbReference>
<protein>
    <submittedName>
        <fullName evidence="2">Uncharacterized protein</fullName>
    </submittedName>
</protein>
<gene>
    <name evidence="2" type="ORF">HK099_003424</name>
</gene>
<evidence type="ECO:0000313" key="3">
    <source>
        <dbReference type="Proteomes" id="UP001211065"/>
    </source>
</evidence>
<evidence type="ECO:0000313" key="2">
    <source>
        <dbReference type="EMBL" id="KAJ3198873.1"/>
    </source>
</evidence>
<dbReference type="AlphaFoldDB" id="A0AAD5TUC0"/>
<proteinExistence type="predicted"/>
<evidence type="ECO:0000256" key="1">
    <source>
        <dbReference type="SAM" id="MobiDB-lite"/>
    </source>
</evidence>
<feature type="region of interest" description="Disordered" evidence="1">
    <location>
        <begin position="149"/>
        <end position="177"/>
    </location>
</feature>